<accession>A0ABX1FDF8</accession>
<proteinExistence type="predicted"/>
<name>A0ABX1FDF8_9PSEU</name>
<protein>
    <submittedName>
        <fullName evidence="2">Uncharacterized protein</fullName>
    </submittedName>
</protein>
<feature type="region of interest" description="Disordered" evidence="1">
    <location>
        <begin position="22"/>
        <end position="51"/>
    </location>
</feature>
<dbReference type="Proteomes" id="UP001515943">
    <property type="component" value="Unassembled WGS sequence"/>
</dbReference>
<dbReference type="EMBL" id="VSRL01000019">
    <property type="protein sequence ID" value="NKE56756.1"/>
    <property type="molecule type" value="Genomic_DNA"/>
</dbReference>
<comment type="caution">
    <text evidence="2">The sequence shown here is derived from an EMBL/GenBank/DDBJ whole genome shotgun (WGS) entry which is preliminary data.</text>
</comment>
<gene>
    <name evidence="2" type="ORF">FXN61_07885</name>
</gene>
<organism evidence="2 3">
    <name type="scientific">Lentzea indica</name>
    <dbReference type="NCBI Taxonomy" id="2604800"/>
    <lineage>
        <taxon>Bacteria</taxon>
        <taxon>Bacillati</taxon>
        <taxon>Actinomycetota</taxon>
        <taxon>Actinomycetes</taxon>
        <taxon>Pseudonocardiales</taxon>
        <taxon>Pseudonocardiaceae</taxon>
        <taxon>Lentzea</taxon>
    </lineage>
</organism>
<dbReference type="RefSeq" id="WP_167971752.1">
    <property type="nucleotide sequence ID" value="NZ_VSRL01000019.1"/>
</dbReference>
<evidence type="ECO:0000313" key="3">
    <source>
        <dbReference type="Proteomes" id="UP001515943"/>
    </source>
</evidence>
<evidence type="ECO:0000256" key="1">
    <source>
        <dbReference type="SAM" id="MobiDB-lite"/>
    </source>
</evidence>
<reference evidence="2 3" key="1">
    <citation type="submission" date="2019-08" db="EMBL/GenBank/DDBJ databases">
        <title>Lentzea from Indian Himalayas.</title>
        <authorList>
            <person name="Mandal S."/>
            <person name="Mallick Gupta A."/>
            <person name="Maiti P.K."/>
            <person name="Sarkar J."/>
            <person name="Mandal S."/>
        </authorList>
    </citation>
    <scope>NUCLEOTIDE SEQUENCE [LARGE SCALE GENOMIC DNA]</scope>
    <source>
        <strain evidence="2 3">PSKA42</strain>
    </source>
</reference>
<keyword evidence="3" id="KW-1185">Reference proteome</keyword>
<sequence>MSVDSRVRQRILRSVDLSLSREVSDEPFDLAPPPAAGRADRERTGRARAHPGLAPFGVRRLVVAGLLRRAGVGPLWTRLCSNGVRAWAADAGVTPFMVLLAGSQC</sequence>
<evidence type="ECO:0000313" key="2">
    <source>
        <dbReference type="EMBL" id="NKE56756.1"/>
    </source>
</evidence>